<dbReference type="Gene3D" id="2.170.16.10">
    <property type="entry name" value="Hedgehog/Intein (Hint) domain"/>
    <property type="match status" value="1"/>
</dbReference>
<evidence type="ECO:0000256" key="4">
    <source>
        <dbReference type="ARBA" id="ARBA00022989"/>
    </source>
</evidence>
<proteinExistence type="inferred from homology"/>
<dbReference type="AlphaFoldDB" id="A0A7S1RMK8"/>
<name>A0A7S1RMK8_ALECA</name>
<reference evidence="7" key="1">
    <citation type="submission" date="2021-01" db="EMBL/GenBank/DDBJ databases">
        <authorList>
            <person name="Corre E."/>
            <person name="Pelletier E."/>
            <person name="Niang G."/>
            <person name="Scheremetjew M."/>
            <person name="Finn R."/>
            <person name="Kale V."/>
            <person name="Holt S."/>
            <person name="Cochrane G."/>
            <person name="Meng A."/>
            <person name="Brown T."/>
            <person name="Cohen L."/>
        </authorList>
    </citation>
    <scope>NUCLEOTIDE SEQUENCE</scope>
    <source>
        <strain evidence="7">OF101</strain>
    </source>
</reference>
<sequence length="438" mass="46500">MVNAVGFAARGVTANSAAARMMAVEALSNGGGVAAGSSVAVLQSAGARGLLSFAGGLGGAATGAAIAGVVTYAFNTVTGFEGSGLPNGQDRDPGDVTKWLLVTEEGFFKVQYYQFPNEQEARSAFNQLTMPRVLYDPPRFEVDWGGHPLGCNTIRGHKTEKSSSFVPGAWMVLTENGPGNVIFYPFESEARAAAFYDSFFMSKPRILIDPTMEESRSGGLNPAALFTLRKRVAEASAEMVSSDTAQSLTSIEGPRCFVPGTLLSSPSGLLVPVERLGTGYRIRSSKGNDLCVMRCVVHWASDQEPAQLVEIAAGPAAITVTASHRILTQGGISVQAADLRKGHIVLISGDTPATVTHVRAFAEPLDVYELTFTPDEAIEAFVQPPVQILCMGEASSLGSAGPTQKTRTRRSGQNRRQERQRQAAADSLSIPDTHDSWR</sequence>
<dbReference type="EMBL" id="HBGE01079599">
    <property type="protein sequence ID" value="CAD9170788.1"/>
    <property type="molecule type" value="Transcribed_RNA"/>
</dbReference>
<evidence type="ECO:0000256" key="1">
    <source>
        <dbReference type="ARBA" id="ARBA00004141"/>
    </source>
</evidence>
<feature type="compositionally biased region" description="Polar residues" evidence="6">
    <location>
        <begin position="396"/>
        <end position="405"/>
    </location>
</feature>
<dbReference type="SUPFAM" id="SSF51294">
    <property type="entry name" value="Hedgehog/intein (Hint) domain"/>
    <property type="match status" value="1"/>
</dbReference>
<dbReference type="GO" id="GO:0016020">
    <property type="term" value="C:membrane"/>
    <property type="evidence" value="ECO:0007669"/>
    <property type="project" value="UniProtKB-SubCell"/>
</dbReference>
<dbReference type="Gene3D" id="6.10.110.10">
    <property type="match status" value="1"/>
</dbReference>
<comment type="subcellular location">
    <subcellularLocation>
        <location evidence="1">Membrane</location>
        <topology evidence="1">Multi-pass membrane protein</topology>
    </subcellularLocation>
</comment>
<dbReference type="PANTHER" id="PTHR16932">
    <property type="entry name" value="INTERFERON ALPHA-INDUCIBLE PROTEIN 27"/>
    <property type="match status" value="1"/>
</dbReference>
<evidence type="ECO:0000256" key="2">
    <source>
        <dbReference type="ARBA" id="ARBA00007262"/>
    </source>
</evidence>
<evidence type="ECO:0000313" key="7">
    <source>
        <dbReference type="EMBL" id="CAD9170788.1"/>
    </source>
</evidence>
<organism evidence="7">
    <name type="scientific">Alexandrium catenella</name>
    <name type="common">Red tide dinoflagellate</name>
    <name type="synonym">Gonyaulax catenella</name>
    <dbReference type="NCBI Taxonomy" id="2925"/>
    <lineage>
        <taxon>Eukaryota</taxon>
        <taxon>Sar</taxon>
        <taxon>Alveolata</taxon>
        <taxon>Dinophyceae</taxon>
        <taxon>Gonyaulacales</taxon>
        <taxon>Pyrocystaceae</taxon>
        <taxon>Alexandrium</taxon>
    </lineage>
</organism>
<evidence type="ECO:0000256" key="6">
    <source>
        <dbReference type="SAM" id="MobiDB-lite"/>
    </source>
</evidence>
<dbReference type="InterPro" id="IPR009311">
    <property type="entry name" value="IFI6/IFI27-like"/>
</dbReference>
<accession>A0A7S1RMK8</accession>
<protein>
    <recommendedName>
        <fullName evidence="8">Hint domain-containing protein</fullName>
    </recommendedName>
</protein>
<evidence type="ECO:0008006" key="8">
    <source>
        <dbReference type="Google" id="ProtNLM"/>
    </source>
</evidence>
<dbReference type="InterPro" id="IPR038213">
    <property type="entry name" value="IFI6/IFI27-like_sf"/>
</dbReference>
<comment type="similarity">
    <text evidence="2">Belongs to the IFI6/IFI27 family.</text>
</comment>
<dbReference type="Pfam" id="PF06140">
    <property type="entry name" value="Ifi-6-16"/>
    <property type="match status" value="1"/>
</dbReference>
<dbReference type="PANTHER" id="PTHR16932:SF18">
    <property type="entry name" value="INTERFERON, ALPHA-INDUCIBLE PROTEIN 27-LIKE 2"/>
    <property type="match status" value="1"/>
</dbReference>
<keyword evidence="4" id="KW-1133">Transmembrane helix</keyword>
<dbReference type="InterPro" id="IPR036844">
    <property type="entry name" value="Hint_dom_sf"/>
</dbReference>
<feature type="region of interest" description="Disordered" evidence="6">
    <location>
        <begin position="395"/>
        <end position="438"/>
    </location>
</feature>
<keyword evidence="3" id="KW-0812">Transmembrane</keyword>
<keyword evidence="5" id="KW-0472">Membrane</keyword>
<evidence type="ECO:0000256" key="3">
    <source>
        <dbReference type="ARBA" id="ARBA00022692"/>
    </source>
</evidence>
<evidence type="ECO:0000256" key="5">
    <source>
        <dbReference type="ARBA" id="ARBA00023136"/>
    </source>
</evidence>
<gene>
    <name evidence="7" type="ORF">ACAT0790_LOCUS47557</name>
</gene>